<dbReference type="PROSITE" id="PS01031">
    <property type="entry name" value="SHSP"/>
    <property type="match status" value="1"/>
</dbReference>
<evidence type="ECO:0000256" key="3">
    <source>
        <dbReference type="SAM" id="MobiDB-lite"/>
    </source>
</evidence>
<feature type="region of interest" description="Disordered" evidence="3">
    <location>
        <begin position="1"/>
        <end position="24"/>
    </location>
</feature>
<evidence type="ECO:0000313" key="6">
    <source>
        <dbReference type="Proteomes" id="UP000228930"/>
    </source>
</evidence>
<dbReference type="Pfam" id="PF00011">
    <property type="entry name" value="HSP20"/>
    <property type="match status" value="1"/>
</dbReference>
<feature type="domain" description="SHSP" evidence="4">
    <location>
        <begin position="59"/>
        <end position="173"/>
    </location>
</feature>
<dbReference type="RefSeq" id="WP_100181161.1">
    <property type="nucleotide sequence ID" value="NZ_LFJC01000003.1"/>
</dbReference>
<dbReference type="PANTHER" id="PTHR11527">
    <property type="entry name" value="HEAT-SHOCK PROTEIN 20 FAMILY MEMBER"/>
    <property type="match status" value="1"/>
</dbReference>
<organism evidence="5 6">
    <name type="scientific">Bradyrhizobium nitroreducens</name>
    <dbReference type="NCBI Taxonomy" id="709803"/>
    <lineage>
        <taxon>Bacteria</taxon>
        <taxon>Pseudomonadati</taxon>
        <taxon>Pseudomonadota</taxon>
        <taxon>Alphaproteobacteria</taxon>
        <taxon>Hyphomicrobiales</taxon>
        <taxon>Nitrobacteraceae</taxon>
        <taxon>Bradyrhizobium</taxon>
    </lineage>
</organism>
<dbReference type="Proteomes" id="UP000228930">
    <property type="component" value="Unassembled WGS sequence"/>
</dbReference>
<evidence type="ECO:0000256" key="2">
    <source>
        <dbReference type="RuleBase" id="RU003616"/>
    </source>
</evidence>
<evidence type="ECO:0000313" key="5">
    <source>
        <dbReference type="EMBL" id="PIT06108.1"/>
    </source>
</evidence>
<dbReference type="CDD" id="cd06464">
    <property type="entry name" value="ACD_sHsps-like"/>
    <property type="match status" value="1"/>
</dbReference>
<reference evidence="5 6" key="1">
    <citation type="submission" date="2015-06" db="EMBL/GenBank/DDBJ databases">
        <title>Comparative genome analysis of nirS-carrying Bradyrhizobium sp. strains.</title>
        <authorList>
            <person name="Ishii S."/>
            <person name="Jang J."/>
            <person name="Nishizawa T."/>
            <person name="Senoo K."/>
        </authorList>
    </citation>
    <scope>NUCLEOTIDE SEQUENCE [LARGE SCALE GENOMIC DNA]</scope>
    <source>
        <strain evidence="5 6">TSA1</strain>
    </source>
</reference>
<name>A0A2M6UNG6_9BRAD</name>
<sequence>MATETKLPVTKSTTTPAPAGEPWRPFQALKNEIDQIFDDFGNGFWNRPFQSLARLERDFSKSIAAPAVDVVEGDKAYEITAELPGLDEKNIDVKLINGGLTIKGEKREETEETKKDYYVSERRYGSFERYFTLPDGVNADKIEATFKNGVLKVVLPKTEEAQKPAKTINVKAA</sequence>
<keyword evidence="6" id="KW-1185">Reference proteome</keyword>
<comment type="caution">
    <text evidence="5">The sequence shown here is derived from an EMBL/GenBank/DDBJ whole genome shotgun (WGS) entry which is preliminary data.</text>
</comment>
<comment type="similarity">
    <text evidence="1 2">Belongs to the small heat shock protein (HSP20) family.</text>
</comment>
<dbReference type="InterPro" id="IPR002068">
    <property type="entry name" value="A-crystallin/Hsp20_dom"/>
</dbReference>
<dbReference type="Gene3D" id="2.60.40.790">
    <property type="match status" value="1"/>
</dbReference>
<protein>
    <submittedName>
        <fullName evidence="5">Molecular chaperone Hsp20</fullName>
    </submittedName>
</protein>
<dbReference type="InterPro" id="IPR031107">
    <property type="entry name" value="Small_HSP"/>
</dbReference>
<dbReference type="InterPro" id="IPR008978">
    <property type="entry name" value="HSP20-like_chaperone"/>
</dbReference>
<evidence type="ECO:0000259" key="4">
    <source>
        <dbReference type="PROSITE" id="PS01031"/>
    </source>
</evidence>
<evidence type="ECO:0000256" key="1">
    <source>
        <dbReference type="PROSITE-ProRule" id="PRU00285"/>
    </source>
</evidence>
<dbReference type="EMBL" id="LFJC01000003">
    <property type="protein sequence ID" value="PIT06108.1"/>
    <property type="molecule type" value="Genomic_DNA"/>
</dbReference>
<gene>
    <name evidence="5" type="ORF">TSA1_15765</name>
</gene>
<dbReference type="AlphaFoldDB" id="A0A2M6UNG6"/>
<accession>A0A2M6UNG6</accession>
<dbReference type="SUPFAM" id="SSF49764">
    <property type="entry name" value="HSP20-like chaperones"/>
    <property type="match status" value="1"/>
</dbReference>
<proteinExistence type="inferred from homology"/>